<dbReference type="EMBL" id="FONA01000027">
    <property type="protein sequence ID" value="SFF01377.1"/>
    <property type="molecule type" value="Genomic_DNA"/>
</dbReference>
<dbReference type="AlphaFoldDB" id="A0A1I2F9A3"/>
<organism evidence="2 3">
    <name type="scientific">Thermophagus xiamenensis</name>
    <dbReference type="NCBI Taxonomy" id="385682"/>
    <lineage>
        <taxon>Bacteria</taxon>
        <taxon>Pseudomonadati</taxon>
        <taxon>Bacteroidota</taxon>
        <taxon>Bacteroidia</taxon>
        <taxon>Marinilabiliales</taxon>
        <taxon>Marinilabiliaceae</taxon>
        <taxon>Thermophagus</taxon>
    </lineage>
</organism>
<dbReference type="OrthoDB" id="1491885at2"/>
<evidence type="ECO:0000313" key="2">
    <source>
        <dbReference type="EMBL" id="SFF01377.1"/>
    </source>
</evidence>
<keyword evidence="3" id="KW-1185">Reference proteome</keyword>
<dbReference type="RefSeq" id="WP_010527776.1">
    <property type="nucleotide sequence ID" value="NZ_AFSL01000062.1"/>
</dbReference>
<protein>
    <recommendedName>
        <fullName evidence="4">DUF4294 domain-containing protein</fullName>
    </recommendedName>
</protein>
<evidence type="ECO:0008006" key="4">
    <source>
        <dbReference type="Google" id="ProtNLM"/>
    </source>
</evidence>
<name>A0A1I2F9A3_9BACT</name>
<dbReference type="InterPro" id="IPR025636">
    <property type="entry name" value="DUF4294"/>
</dbReference>
<sequence>MKLCRYIITCVFLLPGFVFELKGQEVEKANMAGKEVYMLKSKVSGSDTVPHVMLSEVKIVPRWRFRNKRERRVYSRLVRNIKVTLPYAKIAAAKLEEINAHLAQLESEKERKEYLRVAEKKLFQEFEQPLRKLSFSQGRLLIKLIDRETGDTSYNLIKEYKGSFSAFFWQSVARLFGSNLKAEYDAEREDRMIEHIIIMIENGML</sequence>
<dbReference type="Pfam" id="PF14127">
    <property type="entry name" value="DUF4294"/>
    <property type="match status" value="1"/>
</dbReference>
<dbReference type="eggNOG" id="ENOG502Z7JA">
    <property type="taxonomic scope" value="Bacteria"/>
</dbReference>
<gene>
    <name evidence="2" type="ORF">SAMN05444380_1279</name>
</gene>
<dbReference type="InParanoid" id="A0A1I2F9A3"/>
<keyword evidence="1" id="KW-0175">Coiled coil</keyword>
<accession>A0A1I2F9A3</accession>
<proteinExistence type="predicted"/>
<feature type="coiled-coil region" evidence="1">
    <location>
        <begin position="88"/>
        <end position="115"/>
    </location>
</feature>
<dbReference type="STRING" id="385682.SAMN05444380_1279"/>
<dbReference type="Proteomes" id="UP000181976">
    <property type="component" value="Unassembled WGS sequence"/>
</dbReference>
<evidence type="ECO:0000256" key="1">
    <source>
        <dbReference type="SAM" id="Coils"/>
    </source>
</evidence>
<reference evidence="2 3" key="1">
    <citation type="submission" date="2016-10" db="EMBL/GenBank/DDBJ databases">
        <authorList>
            <person name="de Groot N.N."/>
        </authorList>
    </citation>
    <scope>NUCLEOTIDE SEQUENCE [LARGE SCALE GENOMIC DNA]</scope>
    <source>
        <strain evidence="2 3">DSM 19012</strain>
    </source>
</reference>
<evidence type="ECO:0000313" key="3">
    <source>
        <dbReference type="Proteomes" id="UP000181976"/>
    </source>
</evidence>